<accession>A0AAV4P003</accession>
<dbReference type="AlphaFoldDB" id="A0AAV4P003"/>
<protein>
    <submittedName>
        <fullName evidence="1">Uncharacterized protein</fullName>
    </submittedName>
</protein>
<evidence type="ECO:0000313" key="2">
    <source>
        <dbReference type="Proteomes" id="UP001054945"/>
    </source>
</evidence>
<keyword evidence="2" id="KW-1185">Reference proteome</keyword>
<evidence type="ECO:0000313" key="1">
    <source>
        <dbReference type="EMBL" id="GIX89880.1"/>
    </source>
</evidence>
<sequence length="100" mass="11869">MKIYALGRYRNERNHRVRRFVNAGGSLVTFLNFNEECVQENNEDLKYNSYENIILFIVKIYICLDGLGDTTMKGTIMIVYDDDDERICKCQWIYGDFSKF</sequence>
<reference evidence="1 2" key="1">
    <citation type="submission" date="2021-06" db="EMBL/GenBank/DDBJ databases">
        <title>Caerostris extrusa draft genome.</title>
        <authorList>
            <person name="Kono N."/>
            <person name="Arakawa K."/>
        </authorList>
    </citation>
    <scope>NUCLEOTIDE SEQUENCE [LARGE SCALE GENOMIC DNA]</scope>
</reference>
<comment type="caution">
    <text evidence="1">The sequence shown here is derived from an EMBL/GenBank/DDBJ whole genome shotgun (WGS) entry which is preliminary data.</text>
</comment>
<name>A0AAV4P003_CAEEX</name>
<gene>
    <name evidence="1" type="ORF">CEXT_346641</name>
</gene>
<dbReference type="EMBL" id="BPLR01021460">
    <property type="protein sequence ID" value="GIX89880.1"/>
    <property type="molecule type" value="Genomic_DNA"/>
</dbReference>
<proteinExistence type="predicted"/>
<organism evidence="1 2">
    <name type="scientific">Caerostris extrusa</name>
    <name type="common">Bark spider</name>
    <name type="synonym">Caerostris bankana</name>
    <dbReference type="NCBI Taxonomy" id="172846"/>
    <lineage>
        <taxon>Eukaryota</taxon>
        <taxon>Metazoa</taxon>
        <taxon>Ecdysozoa</taxon>
        <taxon>Arthropoda</taxon>
        <taxon>Chelicerata</taxon>
        <taxon>Arachnida</taxon>
        <taxon>Araneae</taxon>
        <taxon>Araneomorphae</taxon>
        <taxon>Entelegynae</taxon>
        <taxon>Araneoidea</taxon>
        <taxon>Araneidae</taxon>
        <taxon>Caerostris</taxon>
    </lineage>
</organism>
<dbReference type="Proteomes" id="UP001054945">
    <property type="component" value="Unassembled WGS sequence"/>
</dbReference>